<sequence>MRAFVDGSSWNKVISLLQSKGLNVLAVQNPMTSLQDDIDTTTRALASLAGPTLLVGHSYGGSVISGIGAQASNAAGLVYIAAYAPEEGESVLDLNGKFPASPASAHFVPSYRDGFVWIDPPAFGANFVQDIPEIEAQGLAVAQNPTALVSFEVPAPVPAWKRLPSWYLVSKNDRTIQPEAERFMARRIGATTREIASSHASPVAHPYEVADFILHAVATVR</sequence>
<dbReference type="PANTHER" id="PTHR37017:SF11">
    <property type="entry name" value="ESTERASE_LIPASE_THIOESTERASE DOMAIN-CONTAINING PROTEIN"/>
    <property type="match status" value="1"/>
</dbReference>
<dbReference type="SUPFAM" id="SSF53474">
    <property type="entry name" value="alpha/beta-Hydrolases"/>
    <property type="match status" value="1"/>
</dbReference>
<dbReference type="Proteomes" id="UP000287224">
    <property type="component" value="Unassembled WGS sequence"/>
</dbReference>
<organism evidence="2 3">
    <name type="scientific">Dictyobacter aurantiacus</name>
    <dbReference type="NCBI Taxonomy" id="1936993"/>
    <lineage>
        <taxon>Bacteria</taxon>
        <taxon>Bacillati</taxon>
        <taxon>Chloroflexota</taxon>
        <taxon>Ktedonobacteria</taxon>
        <taxon>Ktedonobacterales</taxon>
        <taxon>Dictyobacteraceae</taxon>
        <taxon>Dictyobacter</taxon>
    </lineage>
</organism>
<dbReference type="GO" id="GO:0016787">
    <property type="term" value="F:hydrolase activity"/>
    <property type="evidence" value="ECO:0007669"/>
    <property type="project" value="UniProtKB-KW"/>
</dbReference>
<gene>
    <name evidence="2" type="ORF">KDAU_00230</name>
</gene>
<dbReference type="Pfam" id="PF12697">
    <property type="entry name" value="Abhydrolase_6"/>
    <property type="match status" value="1"/>
</dbReference>
<dbReference type="Gene3D" id="3.40.50.1820">
    <property type="entry name" value="alpha/beta hydrolase"/>
    <property type="match status" value="1"/>
</dbReference>
<evidence type="ECO:0000313" key="2">
    <source>
        <dbReference type="EMBL" id="GCE02694.1"/>
    </source>
</evidence>
<dbReference type="AlphaFoldDB" id="A0A401Z762"/>
<dbReference type="PANTHER" id="PTHR37017">
    <property type="entry name" value="AB HYDROLASE-1 DOMAIN-CONTAINING PROTEIN-RELATED"/>
    <property type="match status" value="1"/>
</dbReference>
<proteinExistence type="predicted"/>
<dbReference type="InterPro" id="IPR000073">
    <property type="entry name" value="AB_hydrolase_1"/>
</dbReference>
<dbReference type="EMBL" id="BIFQ01000001">
    <property type="protein sequence ID" value="GCE02694.1"/>
    <property type="molecule type" value="Genomic_DNA"/>
</dbReference>
<feature type="domain" description="AB hydrolase-1" evidence="1">
    <location>
        <begin position="17"/>
        <end position="211"/>
    </location>
</feature>
<comment type="caution">
    <text evidence="2">The sequence shown here is derived from an EMBL/GenBank/DDBJ whole genome shotgun (WGS) entry which is preliminary data.</text>
</comment>
<evidence type="ECO:0000259" key="1">
    <source>
        <dbReference type="Pfam" id="PF12697"/>
    </source>
</evidence>
<reference evidence="3" key="1">
    <citation type="submission" date="2018-12" db="EMBL/GenBank/DDBJ databases">
        <title>Tengunoibacter tsumagoiensis gen. nov., sp. nov., Dictyobacter kobayashii sp. nov., D. alpinus sp. nov., and D. joshuensis sp. nov. and description of Dictyobacteraceae fam. nov. within the order Ktedonobacterales isolated from Tengu-no-mugimeshi.</title>
        <authorList>
            <person name="Wang C.M."/>
            <person name="Zheng Y."/>
            <person name="Sakai Y."/>
            <person name="Toyoda A."/>
            <person name="Minakuchi Y."/>
            <person name="Abe K."/>
            <person name="Yokota A."/>
            <person name="Yabe S."/>
        </authorList>
    </citation>
    <scope>NUCLEOTIDE SEQUENCE [LARGE SCALE GENOMIC DNA]</scope>
    <source>
        <strain evidence="3">S-27</strain>
    </source>
</reference>
<accession>A0A401Z762</accession>
<dbReference type="InterPro" id="IPR052897">
    <property type="entry name" value="Sec-Metab_Biosynth_Hydrolase"/>
</dbReference>
<dbReference type="InterPro" id="IPR029058">
    <property type="entry name" value="AB_hydrolase_fold"/>
</dbReference>
<dbReference type="RefSeq" id="WP_218030795.1">
    <property type="nucleotide sequence ID" value="NZ_BIFQ01000001.1"/>
</dbReference>
<keyword evidence="2" id="KW-0378">Hydrolase</keyword>
<evidence type="ECO:0000313" key="3">
    <source>
        <dbReference type="Proteomes" id="UP000287224"/>
    </source>
</evidence>
<name>A0A401Z762_9CHLR</name>
<keyword evidence="3" id="KW-1185">Reference proteome</keyword>
<protein>
    <submittedName>
        <fullName evidence="2">Alpha/beta hydrolase</fullName>
    </submittedName>
</protein>